<gene>
    <name evidence="1" type="ORF">E0E05_16300</name>
</gene>
<accession>A0A4P6V642</accession>
<dbReference type="KEGG" id="rpod:E0E05_16300"/>
<reference evidence="1 2" key="1">
    <citation type="journal article" date="2017" name="Int. J. Syst. Evol. Microbiol.">
        <title>Roseitalea porphyridii gen. nov., sp. nov., isolated from a red alga, and reclassification of Hoeflea suaedae Chung et al. 2013 as Pseudohoeflea suaedae gen. nov., comb. nov.</title>
        <authorList>
            <person name="Hyeon J.W."/>
            <person name="Jeong S.E."/>
            <person name="Baek K."/>
            <person name="Jeon C.O."/>
        </authorList>
    </citation>
    <scope>NUCLEOTIDE SEQUENCE [LARGE SCALE GENOMIC DNA]</scope>
    <source>
        <strain evidence="1 2">MA7-20</strain>
    </source>
</reference>
<dbReference type="Pfam" id="PF05721">
    <property type="entry name" value="PhyH"/>
    <property type="match status" value="1"/>
</dbReference>
<dbReference type="PANTHER" id="PTHR20883">
    <property type="entry name" value="PHYTANOYL-COA DIOXYGENASE DOMAIN CONTAINING 1"/>
    <property type="match status" value="1"/>
</dbReference>
<dbReference type="GeneID" id="90768868"/>
<dbReference type="OrthoDB" id="2553118at2"/>
<protein>
    <submittedName>
        <fullName evidence="1">Phytanoyl-CoA dioxygenase family protein</fullName>
    </submittedName>
</protein>
<evidence type="ECO:0000313" key="1">
    <source>
        <dbReference type="EMBL" id="QBK32010.1"/>
    </source>
</evidence>
<dbReference type="GO" id="GO:0016706">
    <property type="term" value="F:2-oxoglutarate-dependent dioxygenase activity"/>
    <property type="evidence" value="ECO:0007669"/>
    <property type="project" value="UniProtKB-ARBA"/>
</dbReference>
<dbReference type="SUPFAM" id="SSF51197">
    <property type="entry name" value="Clavaminate synthase-like"/>
    <property type="match status" value="1"/>
</dbReference>
<keyword evidence="1" id="KW-0560">Oxidoreductase</keyword>
<dbReference type="EMBL" id="CP036532">
    <property type="protein sequence ID" value="QBK32010.1"/>
    <property type="molecule type" value="Genomic_DNA"/>
</dbReference>
<organism evidence="1 2">
    <name type="scientific">Roseitalea porphyridii</name>
    <dbReference type="NCBI Taxonomy" id="1852022"/>
    <lineage>
        <taxon>Bacteria</taxon>
        <taxon>Pseudomonadati</taxon>
        <taxon>Pseudomonadota</taxon>
        <taxon>Alphaproteobacteria</taxon>
        <taxon>Hyphomicrobiales</taxon>
        <taxon>Ahrensiaceae</taxon>
        <taxon>Roseitalea</taxon>
    </lineage>
</organism>
<evidence type="ECO:0000313" key="2">
    <source>
        <dbReference type="Proteomes" id="UP000293719"/>
    </source>
</evidence>
<name>A0A4P6V642_9HYPH</name>
<sequence length="254" mass="28913">MLVPTRAETRAYEADGFFVRKGFLSDGEVADFRDAARRQLEEESRSGSVMEKGDSAGNKTLLKLWNSAGDDKYGLLARDERLVRMSEALIGEDIYLYSHKMTMKQPREGGAWEWHQDFGYWYNNGCLSPEMLSIWIALDPSNKANGCLQVLKGSHILGRLNHIREDGQTNVEKPYLEAAVERFEHVYVEMEPGDALVFHCNLLHRSDANTSDTYRWGYICSYNAAHNAPFVRARDYGNFEELKPVPAGSFMNVQ</sequence>
<proteinExistence type="predicted"/>
<dbReference type="GO" id="GO:0005506">
    <property type="term" value="F:iron ion binding"/>
    <property type="evidence" value="ECO:0007669"/>
    <property type="project" value="UniProtKB-ARBA"/>
</dbReference>
<dbReference type="AlphaFoldDB" id="A0A4P6V642"/>
<dbReference type="PANTHER" id="PTHR20883:SF51">
    <property type="entry name" value="PHYTANOYL-COA HYDROXYLASE"/>
    <property type="match status" value="1"/>
</dbReference>
<keyword evidence="2" id="KW-1185">Reference proteome</keyword>
<keyword evidence="1" id="KW-0223">Dioxygenase</keyword>
<dbReference type="Proteomes" id="UP000293719">
    <property type="component" value="Chromosome"/>
</dbReference>
<dbReference type="RefSeq" id="WP_039723726.1">
    <property type="nucleotide sequence ID" value="NZ_CP036532.1"/>
</dbReference>
<dbReference type="InterPro" id="IPR008775">
    <property type="entry name" value="Phytyl_CoA_dOase-like"/>
</dbReference>
<dbReference type="Gene3D" id="2.60.120.620">
    <property type="entry name" value="q2cbj1_9rhob like domain"/>
    <property type="match status" value="1"/>
</dbReference>